<proteinExistence type="predicted"/>
<evidence type="ECO:0008006" key="3">
    <source>
        <dbReference type="Google" id="ProtNLM"/>
    </source>
</evidence>
<organism evidence="1 2">
    <name type="scientific">Hibiscus sabdariffa</name>
    <name type="common">roselle</name>
    <dbReference type="NCBI Taxonomy" id="183260"/>
    <lineage>
        <taxon>Eukaryota</taxon>
        <taxon>Viridiplantae</taxon>
        <taxon>Streptophyta</taxon>
        <taxon>Embryophyta</taxon>
        <taxon>Tracheophyta</taxon>
        <taxon>Spermatophyta</taxon>
        <taxon>Magnoliopsida</taxon>
        <taxon>eudicotyledons</taxon>
        <taxon>Gunneridae</taxon>
        <taxon>Pentapetalae</taxon>
        <taxon>rosids</taxon>
        <taxon>malvids</taxon>
        <taxon>Malvales</taxon>
        <taxon>Malvaceae</taxon>
        <taxon>Malvoideae</taxon>
        <taxon>Hibiscus</taxon>
    </lineage>
</organism>
<protein>
    <recommendedName>
        <fullName evidence="3">RNase H type-1 domain-containing protein</fullName>
    </recommendedName>
</protein>
<gene>
    <name evidence="1" type="ORF">V6N11_070701</name>
</gene>
<dbReference type="InterPro" id="IPR053151">
    <property type="entry name" value="RNase_H-like"/>
</dbReference>
<name>A0ABR2QG75_9ROSI</name>
<dbReference type="PANTHER" id="PTHR47723">
    <property type="entry name" value="OS05G0353850 PROTEIN"/>
    <property type="match status" value="1"/>
</dbReference>
<evidence type="ECO:0000313" key="2">
    <source>
        <dbReference type="Proteomes" id="UP001396334"/>
    </source>
</evidence>
<dbReference type="EMBL" id="JBBPBN010000040">
    <property type="protein sequence ID" value="KAK8999540.1"/>
    <property type="molecule type" value="Genomic_DNA"/>
</dbReference>
<sequence length="87" mass="9385">MVIEQRSRSVVWIPPVPSTIKLNIDGACRASDGVVSCEGVLRDSDGTWIAGFSKYVVDSDNIDVVRALAGSPNEALIHLFLVVLELC</sequence>
<reference evidence="1 2" key="1">
    <citation type="journal article" date="2024" name="G3 (Bethesda)">
        <title>Genome assembly of Hibiscus sabdariffa L. provides insights into metabolisms of medicinal natural products.</title>
        <authorList>
            <person name="Kim T."/>
        </authorList>
    </citation>
    <scope>NUCLEOTIDE SEQUENCE [LARGE SCALE GENOMIC DNA]</scope>
    <source>
        <strain evidence="1">TK-2024</strain>
        <tissue evidence="1">Old leaves</tissue>
    </source>
</reference>
<keyword evidence="2" id="KW-1185">Reference proteome</keyword>
<dbReference type="Proteomes" id="UP001396334">
    <property type="component" value="Unassembled WGS sequence"/>
</dbReference>
<dbReference type="PANTHER" id="PTHR47723:SF19">
    <property type="entry name" value="POLYNUCLEOTIDYL TRANSFERASE, RIBONUCLEASE H-LIKE SUPERFAMILY PROTEIN"/>
    <property type="match status" value="1"/>
</dbReference>
<accession>A0ABR2QG75</accession>
<evidence type="ECO:0000313" key="1">
    <source>
        <dbReference type="EMBL" id="KAK8999540.1"/>
    </source>
</evidence>
<comment type="caution">
    <text evidence="1">The sequence shown here is derived from an EMBL/GenBank/DDBJ whole genome shotgun (WGS) entry which is preliminary data.</text>
</comment>